<sequence length="154" mass="15832">MGFTVEIQVQKVRSKTAGTRGIAVLEYDAASGQYHEVGQGPAGGGEGASSAGGAWRAREGPAGGVEGWDEEDEGEDGLDGGEEEGGTARADDDGLLGEQWDGEVLEFVGRRAAALRRDAALAAADEVHDLTRARDGAAAAGGEEREADWTTEDG</sequence>
<proteinExistence type="predicted"/>
<accession>A0A0D2MBB2</accession>
<gene>
    <name evidence="2" type="ORF">MNEG_15342</name>
</gene>
<organism evidence="2 3">
    <name type="scientific">Monoraphidium neglectum</name>
    <dbReference type="NCBI Taxonomy" id="145388"/>
    <lineage>
        <taxon>Eukaryota</taxon>
        <taxon>Viridiplantae</taxon>
        <taxon>Chlorophyta</taxon>
        <taxon>core chlorophytes</taxon>
        <taxon>Chlorophyceae</taxon>
        <taxon>CS clade</taxon>
        <taxon>Sphaeropleales</taxon>
        <taxon>Selenastraceae</taxon>
        <taxon>Monoraphidium</taxon>
    </lineage>
</organism>
<feature type="region of interest" description="Disordered" evidence="1">
    <location>
        <begin position="134"/>
        <end position="154"/>
    </location>
</feature>
<dbReference type="RefSeq" id="XP_013891640.1">
    <property type="nucleotide sequence ID" value="XM_014036186.1"/>
</dbReference>
<dbReference type="EMBL" id="KK105461">
    <property type="protein sequence ID" value="KIY92620.1"/>
    <property type="molecule type" value="Genomic_DNA"/>
</dbReference>
<reference evidence="2 3" key="1">
    <citation type="journal article" date="2013" name="BMC Genomics">
        <title>Reconstruction of the lipid metabolism for the microalga Monoraphidium neglectum from its genome sequence reveals characteristics suitable for biofuel production.</title>
        <authorList>
            <person name="Bogen C."/>
            <person name="Al-Dilaimi A."/>
            <person name="Albersmeier A."/>
            <person name="Wichmann J."/>
            <person name="Grundmann M."/>
            <person name="Rupp O."/>
            <person name="Lauersen K.J."/>
            <person name="Blifernez-Klassen O."/>
            <person name="Kalinowski J."/>
            <person name="Goesmann A."/>
            <person name="Mussgnug J.H."/>
            <person name="Kruse O."/>
        </authorList>
    </citation>
    <scope>NUCLEOTIDE SEQUENCE [LARGE SCALE GENOMIC DNA]</scope>
    <source>
        <strain evidence="2 3">SAG 48.87</strain>
    </source>
</reference>
<protein>
    <submittedName>
        <fullName evidence="2">Uncharacterized protein</fullName>
    </submittedName>
</protein>
<dbReference type="KEGG" id="mng:MNEG_15342"/>
<evidence type="ECO:0000313" key="3">
    <source>
        <dbReference type="Proteomes" id="UP000054498"/>
    </source>
</evidence>
<feature type="compositionally biased region" description="Acidic residues" evidence="1">
    <location>
        <begin position="67"/>
        <end position="85"/>
    </location>
</feature>
<dbReference type="GeneID" id="25732994"/>
<dbReference type="Proteomes" id="UP000054498">
    <property type="component" value="Unassembled WGS sequence"/>
</dbReference>
<evidence type="ECO:0000313" key="2">
    <source>
        <dbReference type="EMBL" id="KIY92620.1"/>
    </source>
</evidence>
<feature type="region of interest" description="Disordered" evidence="1">
    <location>
        <begin position="34"/>
        <end position="97"/>
    </location>
</feature>
<evidence type="ECO:0000256" key="1">
    <source>
        <dbReference type="SAM" id="MobiDB-lite"/>
    </source>
</evidence>
<name>A0A0D2MBB2_9CHLO</name>
<keyword evidence="3" id="KW-1185">Reference proteome</keyword>
<dbReference type="AlphaFoldDB" id="A0A0D2MBB2"/>